<dbReference type="AlphaFoldDB" id="A0A0H5QTT5"/>
<proteinExistence type="predicted"/>
<feature type="non-terminal residue" evidence="1">
    <location>
        <position position="1"/>
    </location>
</feature>
<feature type="non-terminal residue" evidence="1">
    <location>
        <position position="185"/>
    </location>
</feature>
<sequence>ISLVSFCHDRPETYCVPKHESRMDAWQLSILDDMLQELSVLWPSPSSPEYARHEYAIFETLSVLLLACHSGDATTPKALDYLRASLPWMNLLVLYWSDGYSMSPTRRQLSLRCFRRVASIACIVFPYVYPEKLAEVYFDGPNVTPMQLIEDLMRVIGQNTCGANVFLIGNYGKSAEVENFTGSER</sequence>
<evidence type="ECO:0000313" key="1">
    <source>
        <dbReference type="EMBL" id="CRZ05147.1"/>
    </source>
</evidence>
<protein>
    <submittedName>
        <fullName evidence="1">Uncharacterized protein</fullName>
    </submittedName>
</protein>
<organism evidence="1">
    <name type="scientific">Spongospora subterranea</name>
    <dbReference type="NCBI Taxonomy" id="70186"/>
    <lineage>
        <taxon>Eukaryota</taxon>
        <taxon>Sar</taxon>
        <taxon>Rhizaria</taxon>
        <taxon>Endomyxa</taxon>
        <taxon>Phytomyxea</taxon>
        <taxon>Plasmodiophorida</taxon>
        <taxon>Plasmodiophoridae</taxon>
        <taxon>Spongospora</taxon>
    </lineage>
</organism>
<reference evidence="1" key="1">
    <citation type="submission" date="2015-04" db="EMBL/GenBank/DDBJ databases">
        <title>The genome sequence of the plant pathogenic Rhizarian Plasmodiophora brassicae reveals insights in its biotrophic life cycle and the origin of chitin synthesis.</title>
        <authorList>
            <person name="Schwelm A."/>
            <person name="Fogelqvist J."/>
            <person name="Knaust A."/>
            <person name="Julke S."/>
            <person name="Lilja T."/>
            <person name="Dhandapani V."/>
            <person name="Bonilla-Rosso G."/>
            <person name="Karlsson M."/>
            <person name="Shevchenko A."/>
            <person name="Choi S.R."/>
            <person name="Kim H.G."/>
            <person name="Park J.Y."/>
            <person name="Lim Y.P."/>
            <person name="Ludwig-Muller J."/>
            <person name="Dixelius C."/>
        </authorList>
    </citation>
    <scope>NUCLEOTIDE SEQUENCE</scope>
    <source>
        <tissue evidence="1">Potato root galls</tissue>
    </source>
</reference>
<name>A0A0H5QTT5_9EUKA</name>
<dbReference type="EMBL" id="HACM01004705">
    <property type="protein sequence ID" value="CRZ05147.1"/>
    <property type="molecule type" value="Transcribed_RNA"/>
</dbReference>
<accession>A0A0H5QTT5</accession>